<dbReference type="InParanoid" id="A0A4Q1BJ10"/>
<dbReference type="SMART" id="SM00672">
    <property type="entry name" value="CAP10"/>
    <property type="match status" value="1"/>
</dbReference>
<dbReference type="OrthoDB" id="541052at2759"/>
<keyword evidence="2" id="KW-1133">Transmembrane helix</keyword>
<name>A0A4Q1BJ10_TREME</name>
<organism evidence="4 5">
    <name type="scientific">Tremella mesenterica</name>
    <name type="common">Jelly fungus</name>
    <dbReference type="NCBI Taxonomy" id="5217"/>
    <lineage>
        <taxon>Eukaryota</taxon>
        <taxon>Fungi</taxon>
        <taxon>Dikarya</taxon>
        <taxon>Basidiomycota</taxon>
        <taxon>Agaricomycotina</taxon>
        <taxon>Tremellomycetes</taxon>
        <taxon>Tremellales</taxon>
        <taxon>Tremellaceae</taxon>
        <taxon>Tremella</taxon>
    </lineage>
</organism>
<feature type="region of interest" description="Disordered" evidence="1">
    <location>
        <begin position="156"/>
        <end position="186"/>
    </location>
</feature>
<proteinExistence type="predicted"/>
<comment type="caution">
    <text evidence="4">The sequence shown here is derived from an EMBL/GenBank/DDBJ whole genome shotgun (WGS) entry which is preliminary data.</text>
</comment>
<dbReference type="PANTHER" id="PTHR12203:SF118">
    <property type="entry name" value="BETA-1,2-XYLOSYLTRANSFERASE 1"/>
    <property type="match status" value="1"/>
</dbReference>
<evidence type="ECO:0000313" key="5">
    <source>
        <dbReference type="Proteomes" id="UP000289152"/>
    </source>
</evidence>
<feature type="transmembrane region" description="Helical" evidence="2">
    <location>
        <begin position="69"/>
        <end position="88"/>
    </location>
</feature>
<feature type="compositionally biased region" description="Low complexity" evidence="1">
    <location>
        <begin position="30"/>
        <end position="53"/>
    </location>
</feature>
<evidence type="ECO:0000256" key="2">
    <source>
        <dbReference type="SAM" id="Phobius"/>
    </source>
</evidence>
<accession>A0A4Q1BJ10</accession>
<dbReference type="AlphaFoldDB" id="A0A4Q1BJ10"/>
<evidence type="ECO:0000256" key="1">
    <source>
        <dbReference type="SAM" id="MobiDB-lite"/>
    </source>
</evidence>
<feature type="compositionally biased region" description="Low complexity" evidence="1">
    <location>
        <begin position="1"/>
        <end position="18"/>
    </location>
</feature>
<evidence type="ECO:0000313" key="4">
    <source>
        <dbReference type="EMBL" id="RXK37625.1"/>
    </source>
</evidence>
<dbReference type="EMBL" id="SDIL01000064">
    <property type="protein sequence ID" value="RXK37625.1"/>
    <property type="molecule type" value="Genomic_DNA"/>
</dbReference>
<dbReference type="VEuPathDB" id="FungiDB:TREMEDRAFT_70041"/>
<reference evidence="4 5" key="1">
    <citation type="submission" date="2016-06" db="EMBL/GenBank/DDBJ databases">
        <title>Evolution of pathogenesis and genome organization in the Tremellales.</title>
        <authorList>
            <person name="Cuomo C."/>
            <person name="Litvintseva A."/>
            <person name="Heitman J."/>
            <person name="Chen Y."/>
            <person name="Sun S."/>
            <person name="Springer D."/>
            <person name="Dromer F."/>
            <person name="Young S."/>
            <person name="Zeng Q."/>
            <person name="Chapman S."/>
            <person name="Gujja S."/>
            <person name="Saif S."/>
            <person name="Birren B."/>
        </authorList>
    </citation>
    <scope>NUCLEOTIDE SEQUENCE [LARGE SCALE GENOMIC DNA]</scope>
    <source>
        <strain evidence="4 5">ATCC 28783</strain>
    </source>
</reference>
<keyword evidence="2" id="KW-0472">Membrane</keyword>
<protein>
    <recommendedName>
        <fullName evidence="3">Glycosyl transferase CAP10 domain-containing protein</fullName>
    </recommendedName>
</protein>
<dbReference type="PANTHER" id="PTHR12203">
    <property type="entry name" value="KDEL LYS-ASP-GLU-LEU CONTAINING - RELATED"/>
    <property type="match status" value="1"/>
</dbReference>
<dbReference type="Pfam" id="PF05686">
    <property type="entry name" value="Glyco_transf_90"/>
    <property type="match status" value="1"/>
</dbReference>
<keyword evidence="2" id="KW-0812">Transmembrane</keyword>
<dbReference type="InterPro" id="IPR051091">
    <property type="entry name" value="O-Glucosyltr/Glycosyltrsf_90"/>
</dbReference>
<feature type="domain" description="Glycosyl transferase CAP10" evidence="3">
    <location>
        <begin position="408"/>
        <end position="711"/>
    </location>
</feature>
<dbReference type="Proteomes" id="UP000289152">
    <property type="component" value="Unassembled WGS sequence"/>
</dbReference>
<feature type="region of interest" description="Disordered" evidence="1">
    <location>
        <begin position="1"/>
        <end position="58"/>
    </location>
</feature>
<sequence>MPRSGRSSPSYPSISPKPRSTRYPRTLSHSIPLSSYPLSTPSNSNNTNSILNPHSGPSLPRTIRRPKKILYLIVIFFLLYWFGIRHGLGIERIPPPPLGFSIPGGRRGRHSSLIWGKTGMVTLIHSRFTGEQVERNQIGRQAAGIIRNEENGIFGSGSGSEIKGSNGNGIERKVGVGNGKQKITSNKPEHPFYELMEKAEDNWNHLISTQSKSLEQAYNQYRKRYNIKPPIGFDSWFLFNQQNDIKIKDEFNFLMKDLLPHLSLKPEIFIKRSEELENKPFTYTLEIDKEKPTIVKGPRAKNFRPGQMKEMIDSFKEWLPDGFKLKITGSDHDTGSQVLGRDQRERAMELVKMGKYFDDEELEKLEDPDRTPAWGWFKACPLDSPANIRPGAENATNEILPKTFIYDHLPTMDFCDFPELKRLHGAMSIDWKNRSPSVLKPALILSKFPADSSFQVTPMEGYQNLTQESLDELPSWEEKTDNRLFWRGSSTGGYNVHRDWKESHRFRLHLMVNGPKGGDAWWANQARDVIMPDGQGGYKTVRRWDRTLSKAYVDVKVSGKLIACPQEHPDLCETIKNTIEFGQQVWPHQAVAFKYLLDVDGNGWSQRFHRLLGSGSPVIKFTMFPEWHQVSFVVPWYHYIPLKPDYSDLYDIMAFFVGPVDEDGNVDESKGHDYLARKIGEAGQRYALEHWSWADMQSYMFRLLLELQRLHSIDREAYTFKLPQKGKGQ</sequence>
<dbReference type="InterPro" id="IPR006598">
    <property type="entry name" value="CAP10"/>
</dbReference>
<keyword evidence="5" id="KW-1185">Reference proteome</keyword>
<gene>
    <name evidence="4" type="ORF">M231_05101</name>
</gene>
<evidence type="ECO:0000259" key="3">
    <source>
        <dbReference type="SMART" id="SM00672"/>
    </source>
</evidence>